<sequence>MHLMSILFLAGLLLNLCFFFSSFSDVQTTNGILGADGIANLALSKEYEVLRLAFALTVPGMFVLCIGVNFLCYKLGFKKGKTDNQKSKFKDTQGVHYHHYDNENDPLRGAGEGPGPSRGQIIIDPAAHDYAAYDEIKEQRQRMLGSQRGKDGGYITPMSQDRPLPPVGGDGNGYMSPTAAAKDSSKSKDSPSPPGNGGYLSPLEEQLAKHSSSNSDSSSNKSDKSRKYQNDPRAKPKTQGLYESIKDAGVTQEHQYIELQRNVVS</sequence>
<accession>A0A8B8ESI1</accession>
<dbReference type="OrthoDB" id="6152524at2759"/>
<keyword evidence="4" id="KW-1185">Reference proteome</keyword>
<feature type="compositionally biased region" description="Low complexity" evidence="1">
    <location>
        <begin position="211"/>
        <end position="220"/>
    </location>
</feature>
<keyword evidence="2" id="KW-0472">Membrane</keyword>
<keyword evidence="2" id="KW-0812">Transmembrane</keyword>
<evidence type="ECO:0000313" key="5">
    <source>
        <dbReference type="RefSeq" id="XP_022342872.1"/>
    </source>
</evidence>
<proteinExistence type="predicted"/>
<dbReference type="GeneID" id="111136357"/>
<evidence type="ECO:0000256" key="3">
    <source>
        <dbReference type="SAM" id="SignalP"/>
    </source>
</evidence>
<dbReference type="AlphaFoldDB" id="A0A8B8ESI1"/>
<reference evidence="5" key="1">
    <citation type="submission" date="2025-08" db="UniProtKB">
        <authorList>
            <consortium name="RefSeq"/>
        </authorList>
    </citation>
    <scope>IDENTIFICATION</scope>
    <source>
        <tissue evidence="5">Whole sample</tissue>
    </source>
</reference>
<name>A0A8B8ESI1_CRAVI</name>
<keyword evidence="3" id="KW-0732">Signal</keyword>
<evidence type="ECO:0000256" key="1">
    <source>
        <dbReference type="SAM" id="MobiDB-lite"/>
    </source>
</evidence>
<feature type="region of interest" description="Disordered" evidence="1">
    <location>
        <begin position="100"/>
        <end position="121"/>
    </location>
</feature>
<feature type="compositionally biased region" description="Basic and acidic residues" evidence="1">
    <location>
        <begin position="221"/>
        <end position="234"/>
    </location>
</feature>
<organism evidence="4 5">
    <name type="scientific">Crassostrea virginica</name>
    <name type="common">Eastern oyster</name>
    <dbReference type="NCBI Taxonomy" id="6565"/>
    <lineage>
        <taxon>Eukaryota</taxon>
        <taxon>Metazoa</taxon>
        <taxon>Spiralia</taxon>
        <taxon>Lophotrochozoa</taxon>
        <taxon>Mollusca</taxon>
        <taxon>Bivalvia</taxon>
        <taxon>Autobranchia</taxon>
        <taxon>Pteriomorphia</taxon>
        <taxon>Ostreida</taxon>
        <taxon>Ostreoidea</taxon>
        <taxon>Ostreidae</taxon>
        <taxon>Crassostrea</taxon>
    </lineage>
</organism>
<evidence type="ECO:0000313" key="4">
    <source>
        <dbReference type="Proteomes" id="UP000694844"/>
    </source>
</evidence>
<dbReference type="Proteomes" id="UP000694844">
    <property type="component" value="Chromosome 5"/>
</dbReference>
<feature type="transmembrane region" description="Helical" evidence="2">
    <location>
        <begin position="52"/>
        <end position="72"/>
    </location>
</feature>
<feature type="chain" id="PRO_5034715415" evidence="3">
    <location>
        <begin position="25"/>
        <end position="265"/>
    </location>
</feature>
<gene>
    <name evidence="5" type="primary">LOC111136357</name>
</gene>
<dbReference type="KEGG" id="cvn:111136357"/>
<evidence type="ECO:0000256" key="2">
    <source>
        <dbReference type="SAM" id="Phobius"/>
    </source>
</evidence>
<dbReference type="RefSeq" id="XP_022342872.1">
    <property type="nucleotide sequence ID" value="XM_022487164.1"/>
</dbReference>
<keyword evidence="2" id="KW-1133">Transmembrane helix</keyword>
<feature type="region of interest" description="Disordered" evidence="1">
    <location>
        <begin position="141"/>
        <end position="242"/>
    </location>
</feature>
<feature type="signal peptide" evidence="3">
    <location>
        <begin position="1"/>
        <end position="24"/>
    </location>
</feature>
<protein>
    <submittedName>
        <fullName evidence="5">Protein transport protein SEC9-like</fullName>
    </submittedName>
</protein>